<evidence type="ECO:0000313" key="3">
    <source>
        <dbReference type="Proteomes" id="UP001183777"/>
    </source>
</evidence>
<keyword evidence="3" id="KW-1185">Reference proteome</keyword>
<dbReference type="EMBL" id="JAVREX010000033">
    <property type="protein sequence ID" value="MDT0432908.1"/>
    <property type="molecule type" value="Genomic_DNA"/>
</dbReference>
<sequence>MNDYHPRVYGSGRDDLHPYAEPGRDYVALAGGPLDGLLLDVTGQSIEGRAGGAYLITDHGSYGPGGRADYEPRPENPDVWDWRGDVP</sequence>
<dbReference type="Proteomes" id="UP001183777">
    <property type="component" value="Unassembled WGS sequence"/>
</dbReference>
<dbReference type="RefSeq" id="WP_311661846.1">
    <property type="nucleotide sequence ID" value="NZ_JAVREX010000033.1"/>
</dbReference>
<gene>
    <name evidence="2" type="ORF">RM649_35490</name>
</gene>
<comment type="caution">
    <text evidence="2">The sequence shown here is derived from an EMBL/GenBank/DDBJ whole genome shotgun (WGS) entry which is preliminary data.</text>
</comment>
<organism evidence="2 3">
    <name type="scientific">Streptomyces salyersiae</name>
    <dbReference type="NCBI Taxonomy" id="3075530"/>
    <lineage>
        <taxon>Bacteria</taxon>
        <taxon>Bacillati</taxon>
        <taxon>Actinomycetota</taxon>
        <taxon>Actinomycetes</taxon>
        <taxon>Kitasatosporales</taxon>
        <taxon>Streptomycetaceae</taxon>
        <taxon>Streptomyces</taxon>
    </lineage>
</organism>
<proteinExistence type="predicted"/>
<name>A0ABU2RVP2_9ACTN</name>
<evidence type="ECO:0000313" key="2">
    <source>
        <dbReference type="EMBL" id="MDT0432908.1"/>
    </source>
</evidence>
<protein>
    <submittedName>
        <fullName evidence="2">Uncharacterized protein</fullName>
    </submittedName>
</protein>
<accession>A0ABU2RVP2</accession>
<feature type="region of interest" description="Disordered" evidence="1">
    <location>
        <begin position="61"/>
        <end position="87"/>
    </location>
</feature>
<feature type="compositionally biased region" description="Basic and acidic residues" evidence="1">
    <location>
        <begin position="68"/>
        <end position="87"/>
    </location>
</feature>
<evidence type="ECO:0000256" key="1">
    <source>
        <dbReference type="SAM" id="MobiDB-lite"/>
    </source>
</evidence>
<reference evidence="3" key="1">
    <citation type="submission" date="2023-07" db="EMBL/GenBank/DDBJ databases">
        <title>30 novel species of actinomycetes from the DSMZ collection.</title>
        <authorList>
            <person name="Nouioui I."/>
        </authorList>
    </citation>
    <scope>NUCLEOTIDE SEQUENCE [LARGE SCALE GENOMIC DNA]</scope>
    <source>
        <strain evidence="3">DSM 41770</strain>
    </source>
</reference>